<accession>A0A916UC96</accession>
<feature type="transmembrane region" description="Helical" evidence="1">
    <location>
        <begin position="339"/>
        <end position="363"/>
    </location>
</feature>
<feature type="transmembrane region" description="Helical" evidence="1">
    <location>
        <begin position="142"/>
        <end position="166"/>
    </location>
</feature>
<dbReference type="Proteomes" id="UP000641514">
    <property type="component" value="Unassembled WGS sequence"/>
</dbReference>
<dbReference type="InterPro" id="IPR050879">
    <property type="entry name" value="Acyltransferase_3"/>
</dbReference>
<feature type="transmembrane region" description="Helical" evidence="1">
    <location>
        <begin position="244"/>
        <end position="263"/>
    </location>
</feature>
<dbReference type="GO" id="GO:0016747">
    <property type="term" value="F:acyltransferase activity, transferring groups other than amino-acyl groups"/>
    <property type="evidence" value="ECO:0007669"/>
    <property type="project" value="InterPro"/>
</dbReference>
<dbReference type="Pfam" id="PF01757">
    <property type="entry name" value="Acyl_transf_3"/>
    <property type="match status" value="1"/>
</dbReference>
<evidence type="ECO:0000313" key="3">
    <source>
        <dbReference type="EMBL" id="GGC67587.1"/>
    </source>
</evidence>
<keyword evidence="1" id="KW-0472">Membrane</keyword>
<feature type="domain" description="Acyltransferase 3" evidence="2">
    <location>
        <begin position="9"/>
        <end position="360"/>
    </location>
</feature>
<evidence type="ECO:0000256" key="1">
    <source>
        <dbReference type="SAM" id="Phobius"/>
    </source>
</evidence>
<name>A0A916UC96_9ACTN</name>
<dbReference type="GO" id="GO:0016020">
    <property type="term" value="C:membrane"/>
    <property type="evidence" value="ECO:0007669"/>
    <property type="project" value="TreeGrafter"/>
</dbReference>
<protein>
    <submittedName>
        <fullName evidence="3">Acyltransferase</fullName>
    </submittedName>
</protein>
<feature type="transmembrane region" description="Helical" evidence="1">
    <location>
        <begin position="301"/>
        <end position="319"/>
    </location>
</feature>
<reference evidence="3" key="2">
    <citation type="submission" date="2020-09" db="EMBL/GenBank/DDBJ databases">
        <authorList>
            <person name="Sun Q."/>
            <person name="Zhou Y."/>
        </authorList>
    </citation>
    <scope>NUCLEOTIDE SEQUENCE</scope>
    <source>
        <strain evidence="3">CGMCC 1.15478</strain>
    </source>
</reference>
<organism evidence="3 4">
    <name type="scientific">Hoyosella rhizosphaerae</name>
    <dbReference type="NCBI Taxonomy" id="1755582"/>
    <lineage>
        <taxon>Bacteria</taxon>
        <taxon>Bacillati</taxon>
        <taxon>Actinomycetota</taxon>
        <taxon>Actinomycetes</taxon>
        <taxon>Mycobacteriales</taxon>
        <taxon>Hoyosellaceae</taxon>
        <taxon>Hoyosella</taxon>
    </lineage>
</organism>
<feature type="transmembrane region" description="Helical" evidence="1">
    <location>
        <begin position="178"/>
        <end position="199"/>
    </location>
</feature>
<keyword evidence="3" id="KW-0012">Acyltransferase</keyword>
<reference evidence="3" key="1">
    <citation type="journal article" date="2014" name="Int. J. Syst. Evol. Microbiol.">
        <title>Complete genome sequence of Corynebacterium casei LMG S-19264T (=DSM 44701T), isolated from a smear-ripened cheese.</title>
        <authorList>
            <consortium name="US DOE Joint Genome Institute (JGI-PGF)"/>
            <person name="Walter F."/>
            <person name="Albersmeier A."/>
            <person name="Kalinowski J."/>
            <person name="Ruckert C."/>
        </authorList>
    </citation>
    <scope>NUCLEOTIDE SEQUENCE</scope>
    <source>
        <strain evidence="3">CGMCC 1.15478</strain>
    </source>
</reference>
<feature type="transmembrane region" description="Helical" evidence="1">
    <location>
        <begin position="50"/>
        <end position="70"/>
    </location>
</feature>
<keyword evidence="1" id="KW-0812">Transmembrane</keyword>
<dbReference type="PANTHER" id="PTHR23028">
    <property type="entry name" value="ACETYLTRANSFERASE"/>
    <property type="match status" value="1"/>
</dbReference>
<proteinExistence type="predicted"/>
<keyword evidence="4" id="KW-1185">Reference proteome</keyword>
<dbReference type="GO" id="GO:0000271">
    <property type="term" value="P:polysaccharide biosynthetic process"/>
    <property type="evidence" value="ECO:0007669"/>
    <property type="project" value="TreeGrafter"/>
</dbReference>
<evidence type="ECO:0000259" key="2">
    <source>
        <dbReference type="Pfam" id="PF01757"/>
    </source>
</evidence>
<feature type="transmembrane region" description="Helical" evidence="1">
    <location>
        <begin position="91"/>
        <end position="111"/>
    </location>
</feature>
<gene>
    <name evidence="3" type="ORF">GCM10011410_20360</name>
</gene>
<keyword evidence="1" id="KW-1133">Transmembrane helix</keyword>
<feature type="transmembrane region" description="Helical" evidence="1">
    <location>
        <begin position="211"/>
        <end position="232"/>
    </location>
</feature>
<dbReference type="RefSeq" id="WP_188674023.1">
    <property type="nucleotide sequence ID" value="NZ_BMJH01000002.1"/>
</dbReference>
<feature type="transmembrane region" description="Helical" evidence="1">
    <location>
        <begin position="12"/>
        <end position="30"/>
    </location>
</feature>
<dbReference type="AlphaFoldDB" id="A0A916UC96"/>
<dbReference type="EMBL" id="BMJH01000002">
    <property type="protein sequence ID" value="GGC67587.1"/>
    <property type="molecule type" value="Genomic_DNA"/>
</dbReference>
<feature type="transmembrane region" description="Helical" evidence="1">
    <location>
        <begin position="269"/>
        <end position="289"/>
    </location>
</feature>
<keyword evidence="3" id="KW-0808">Transferase</keyword>
<dbReference type="InterPro" id="IPR002656">
    <property type="entry name" value="Acyl_transf_3_dom"/>
</dbReference>
<evidence type="ECO:0000313" key="4">
    <source>
        <dbReference type="Proteomes" id="UP000641514"/>
    </source>
</evidence>
<dbReference type="PANTHER" id="PTHR23028:SF53">
    <property type="entry name" value="ACYL_TRANSF_3 DOMAIN-CONTAINING PROTEIN"/>
    <property type="match status" value="1"/>
</dbReference>
<sequence length="401" mass="44857">MSAATRFAELESYRGIAALSVVIFHAYQTSRITNAYVYEDQFFLDATLRALNHGVAFFFVLSGFLIFLPFAKAALDQTTTPSPRGFLIRRAIRIIPLYYIAIIVVWTTRYWPSTEAWRDLLQHLTFTHVFDNQRIFYTIGPAWSLAIEVMFYVFVLVAGSAVCAWCARVATPSARSTIVVGVILSLIAASVLFKTWAYFVAGIPTSNYVVYFSFPAKLDQFALGMLLAVLYLHNRIHPMFGTKTAVVVGSSGVAAIIATYLYAATTPEAQVFESSVIAIGFVLLMSATVLGPRGSRLERTLATPTLMWLGLISYSVYIWHEPLMLAMSDWRWINFQSSATWPLATALLLVLTMLVGGVSYWVIERSALNIAGLFTREGRLKDPYRAERYGLTPTSPHNRRD</sequence>
<comment type="caution">
    <text evidence="3">The sequence shown here is derived from an EMBL/GenBank/DDBJ whole genome shotgun (WGS) entry which is preliminary data.</text>
</comment>